<dbReference type="PANTHER" id="PTHR21666">
    <property type="entry name" value="PEPTIDASE-RELATED"/>
    <property type="match status" value="1"/>
</dbReference>
<dbReference type="EMBL" id="HE796684">
    <property type="protein sequence ID" value="CCH03530.1"/>
    <property type="molecule type" value="Genomic_DNA"/>
</dbReference>
<name>I0KHC7_9BACT</name>
<dbReference type="PANTHER" id="PTHR21666:SF270">
    <property type="entry name" value="MUREIN HYDROLASE ACTIVATOR ENVC"/>
    <property type="match status" value="1"/>
</dbReference>
<keyword evidence="2" id="KW-0482">Metalloprotease</keyword>
<dbReference type="GO" id="GO:0006508">
    <property type="term" value="P:proteolysis"/>
    <property type="evidence" value="ECO:0007669"/>
    <property type="project" value="UniProtKB-KW"/>
</dbReference>
<evidence type="ECO:0000259" key="1">
    <source>
        <dbReference type="Pfam" id="PF01551"/>
    </source>
</evidence>
<dbReference type="Proteomes" id="UP000011058">
    <property type="component" value="Plasmid pFAES01"/>
</dbReference>
<organism evidence="2 3">
    <name type="scientific">Fibrella aestuarina BUZ 2</name>
    <dbReference type="NCBI Taxonomy" id="1166018"/>
    <lineage>
        <taxon>Bacteria</taxon>
        <taxon>Pseudomonadati</taxon>
        <taxon>Bacteroidota</taxon>
        <taxon>Cytophagia</taxon>
        <taxon>Cytophagales</taxon>
        <taxon>Spirosomataceae</taxon>
        <taxon>Fibrella</taxon>
    </lineage>
</organism>
<dbReference type="InterPro" id="IPR050570">
    <property type="entry name" value="Cell_wall_metabolism_enzyme"/>
</dbReference>
<dbReference type="InterPro" id="IPR016047">
    <property type="entry name" value="M23ase_b-sheet_dom"/>
</dbReference>
<dbReference type="HOGENOM" id="CLU_1208297_0_0_10"/>
<gene>
    <name evidence="2" type="ORF">FAES_pFAES01036</name>
</gene>
<keyword evidence="3" id="KW-1185">Reference proteome</keyword>
<feature type="domain" description="M23ase beta-sheet core" evidence="1">
    <location>
        <begin position="111"/>
        <end position="204"/>
    </location>
</feature>
<accession>I0KHC7</accession>
<dbReference type="GO" id="GO:0004222">
    <property type="term" value="F:metalloendopeptidase activity"/>
    <property type="evidence" value="ECO:0007669"/>
    <property type="project" value="TreeGrafter"/>
</dbReference>
<dbReference type="eggNOG" id="COG0739">
    <property type="taxonomic scope" value="Bacteria"/>
</dbReference>
<dbReference type="Gene3D" id="2.70.70.10">
    <property type="entry name" value="Glucose Permease (Domain IIA)"/>
    <property type="match status" value="1"/>
</dbReference>
<dbReference type="SUPFAM" id="SSF51261">
    <property type="entry name" value="Duplicated hybrid motif"/>
    <property type="match status" value="1"/>
</dbReference>
<dbReference type="Pfam" id="PF01551">
    <property type="entry name" value="Peptidase_M23"/>
    <property type="match status" value="1"/>
</dbReference>
<dbReference type="KEGG" id="fae:FAES_pFAES01036"/>
<evidence type="ECO:0000313" key="3">
    <source>
        <dbReference type="Proteomes" id="UP000011058"/>
    </source>
</evidence>
<sequence length="229" mass="25290">MYISGRLQLSFFSIALLISAYTYPKAIIQSRIHSCKDSCAETSVATTDALRTWIREARPDQVVQAYSVLFTYSPELAQSIPCLPPLGDWSGNRISSGFGVRTHPTLHTQRHHDGIDIAGPNQYVRAAASGQVEAVAYSRSLGRYVRVDHGNSYHTVYGHLALQSVQVGQQVRIGETLGITGSTGRSTGVHLHYSVLKHNVPVNPADYLVLAIRFVNQYQQQLRRVGKAQ</sequence>
<keyword evidence="2" id="KW-0614">Plasmid</keyword>
<geneLocation type="plasmid" evidence="2 3">
    <name>pFAES01</name>
</geneLocation>
<reference evidence="2 3" key="1">
    <citation type="journal article" date="2012" name="J. Bacteriol.">
        <title>Genome Sequence of Fibrella aestuarina BUZ 2T, a Filamentous Marine Bacterium.</title>
        <authorList>
            <person name="Filippini M."/>
            <person name="Qi W."/>
            <person name="Blom J."/>
            <person name="Goesmann A."/>
            <person name="Smits T.H."/>
            <person name="Bagheri H.C."/>
        </authorList>
    </citation>
    <scope>NUCLEOTIDE SEQUENCE [LARGE SCALE GENOMIC DNA]</scope>
    <source>
        <strain evidence="3">BUZ 2T</strain>
        <plasmid evidence="2 3">pFAES01</plasmid>
    </source>
</reference>
<dbReference type="InterPro" id="IPR011055">
    <property type="entry name" value="Dup_hybrid_motif"/>
</dbReference>
<evidence type="ECO:0000313" key="2">
    <source>
        <dbReference type="EMBL" id="CCH03530.1"/>
    </source>
</evidence>
<dbReference type="CDD" id="cd12797">
    <property type="entry name" value="M23_peptidase"/>
    <property type="match status" value="1"/>
</dbReference>
<protein>
    <submittedName>
        <fullName evidence="2">Putative metalloprotease</fullName>
    </submittedName>
</protein>
<keyword evidence="2" id="KW-0645">Protease</keyword>
<keyword evidence="2" id="KW-0378">Hydrolase</keyword>
<proteinExistence type="predicted"/>
<dbReference type="AlphaFoldDB" id="I0KHC7"/>